<protein>
    <recommendedName>
        <fullName evidence="5">Immunodominant staphylococcal antigen B</fullName>
    </recommendedName>
</protein>
<evidence type="ECO:0000256" key="4">
    <source>
        <dbReference type="ARBA" id="ARBA00093777"/>
    </source>
</evidence>
<comment type="caution">
    <text evidence="7">The sequence shown here is derived from an EMBL/GenBank/DDBJ whole genome shotgun (WGS) entry which is preliminary data.</text>
</comment>
<evidence type="ECO:0000256" key="6">
    <source>
        <dbReference type="SAM" id="SignalP"/>
    </source>
</evidence>
<evidence type="ECO:0000313" key="8">
    <source>
        <dbReference type="Proteomes" id="UP000241208"/>
    </source>
</evidence>
<evidence type="ECO:0000313" key="7">
    <source>
        <dbReference type="EMBL" id="PTF62121.1"/>
    </source>
</evidence>
<reference evidence="7 8" key="1">
    <citation type="journal article" date="2016" name="Front. Microbiol.">
        <title>Comprehensive Phylogenetic Analysis of Bovine Non-aureus Staphylococci Species Based on Whole-Genome Sequencing.</title>
        <authorList>
            <person name="Naushad S."/>
            <person name="Barkema H.W."/>
            <person name="Luby C."/>
            <person name="Condas L.A."/>
            <person name="Nobrega D.B."/>
            <person name="Carson D.A."/>
            <person name="De Buck J."/>
        </authorList>
    </citation>
    <scope>NUCLEOTIDE SEQUENCE [LARGE SCALE GENOMIC DNA]</scope>
    <source>
        <strain evidence="7 8">SNUC 3829</strain>
    </source>
</reference>
<feature type="signal peptide" evidence="6">
    <location>
        <begin position="1"/>
        <end position="21"/>
    </location>
</feature>
<dbReference type="STRING" id="29382.BZ166_01420"/>
<comment type="subcellular location">
    <subcellularLocation>
        <location evidence="1">Secreted</location>
    </subcellularLocation>
</comment>
<dbReference type="InterPro" id="IPR058086">
    <property type="entry name" value="IsaB"/>
</dbReference>
<organism evidence="7 8">
    <name type="scientific">Staphylococcus cohnii</name>
    <dbReference type="NCBI Taxonomy" id="29382"/>
    <lineage>
        <taxon>Bacteria</taxon>
        <taxon>Bacillati</taxon>
        <taxon>Bacillota</taxon>
        <taxon>Bacilli</taxon>
        <taxon>Bacillales</taxon>
        <taxon>Staphylococcaceae</taxon>
        <taxon>Staphylococcus</taxon>
        <taxon>Staphylococcus cohnii species complex</taxon>
    </lineage>
</organism>
<accession>A0A2T4LPK6</accession>
<evidence type="ECO:0000256" key="2">
    <source>
        <dbReference type="ARBA" id="ARBA00022525"/>
    </source>
</evidence>
<gene>
    <name evidence="7" type="ORF">BUY34_12095</name>
</gene>
<feature type="chain" id="PRO_5038513431" description="Immunodominant staphylococcal antigen B" evidence="6">
    <location>
        <begin position="22"/>
        <end position="159"/>
    </location>
</feature>
<dbReference type="EMBL" id="PYZR01000206">
    <property type="protein sequence ID" value="PTF62121.1"/>
    <property type="molecule type" value="Genomic_DNA"/>
</dbReference>
<evidence type="ECO:0000256" key="3">
    <source>
        <dbReference type="ARBA" id="ARBA00022729"/>
    </source>
</evidence>
<dbReference type="AlphaFoldDB" id="A0A2T4LPK6"/>
<comment type="similarity">
    <text evidence="4">Belongs to the IsaB family.</text>
</comment>
<proteinExistence type="inferred from homology"/>
<sequence>MNKVSKIMLSCGLVFSTAVGAAAIDSHQSQTQAAETPYYNYTGYTSANSEFILDQDFINAIKYGNLTINGYKITNSDAETAEMVDIYDQSFRKTGENKADAVTFDLDGKSVSKNDLLTVYGPSEVTDTPAGHMYERNYNGTSVKFYVNDGYVTKVQINT</sequence>
<dbReference type="NCBIfam" id="NF047686">
    <property type="entry name" value="IsaB_fam"/>
    <property type="match status" value="1"/>
</dbReference>
<keyword evidence="2" id="KW-0964">Secreted</keyword>
<evidence type="ECO:0000256" key="1">
    <source>
        <dbReference type="ARBA" id="ARBA00004613"/>
    </source>
</evidence>
<dbReference type="RefSeq" id="WP_107386585.1">
    <property type="nucleotide sequence ID" value="NZ_JABXXI010000009.1"/>
</dbReference>
<name>A0A2T4LPK6_9STAP</name>
<keyword evidence="3 6" id="KW-0732">Signal</keyword>
<evidence type="ECO:0000256" key="5">
    <source>
        <dbReference type="ARBA" id="ARBA00093792"/>
    </source>
</evidence>
<dbReference type="Proteomes" id="UP000241208">
    <property type="component" value="Unassembled WGS sequence"/>
</dbReference>